<sequence>MTQQFKFEFEKTYKEVDVAGKVYRVDFDDAALTKYQKAFKRFDKEIKVVTDSIVDFDAATDEVIEATAQKQKEVVKAIVETFLGEGSFEELYEKAGKSSTNLMSLVHYLNELYINEEQKKADNARDKYLSNVKK</sequence>
<dbReference type="Proteomes" id="UP001224139">
    <property type="component" value="Unassembled WGS sequence"/>
</dbReference>
<comment type="caution">
    <text evidence="1">The sequence shown here is derived from an EMBL/GenBank/DDBJ whole genome shotgun (WGS) entry which is preliminary data.</text>
</comment>
<gene>
    <name evidence="1" type="ORF">QUG02_00120</name>
</gene>
<dbReference type="RefSeq" id="WP_289357740.1">
    <property type="nucleotide sequence ID" value="NZ_JAUCFG010000001.1"/>
</dbReference>
<evidence type="ECO:0008006" key="3">
    <source>
        <dbReference type="Google" id="ProtNLM"/>
    </source>
</evidence>
<accession>A0ABT7R153</accession>
<dbReference type="EMBL" id="JAUCFG010000001">
    <property type="protein sequence ID" value="MDM5436654.1"/>
    <property type="molecule type" value="Genomic_DNA"/>
</dbReference>
<proteinExistence type="predicted"/>
<keyword evidence="2" id="KW-1185">Reference proteome</keyword>
<reference evidence="1 2" key="1">
    <citation type="submission" date="2023-06" db="EMBL/GenBank/DDBJ databases">
        <title>Comparative genomics of Bacillaceae isolates and their secondary metabolite potential.</title>
        <authorList>
            <person name="Song L."/>
            <person name="Nielsen L.J."/>
            <person name="Mohite O."/>
            <person name="Xu X."/>
            <person name="Weber T."/>
            <person name="Kovacs A.T."/>
        </authorList>
    </citation>
    <scope>NUCLEOTIDE SEQUENCE [LARGE SCALE GENOMIC DNA]</scope>
    <source>
        <strain evidence="1 2">DX2.1</strain>
    </source>
</reference>
<evidence type="ECO:0000313" key="2">
    <source>
        <dbReference type="Proteomes" id="UP001224139"/>
    </source>
</evidence>
<evidence type="ECO:0000313" key="1">
    <source>
        <dbReference type="EMBL" id="MDM5436654.1"/>
    </source>
</evidence>
<name>A0ABT7R153_9BACI</name>
<protein>
    <recommendedName>
        <fullName evidence="3">Phage protein</fullName>
    </recommendedName>
</protein>
<organism evidence="1 2">
    <name type="scientific">Bacillus hominis</name>
    <dbReference type="NCBI Taxonomy" id="2817478"/>
    <lineage>
        <taxon>Bacteria</taxon>
        <taxon>Bacillati</taxon>
        <taxon>Bacillota</taxon>
        <taxon>Bacilli</taxon>
        <taxon>Bacillales</taxon>
        <taxon>Bacillaceae</taxon>
        <taxon>Bacillus</taxon>
        <taxon>Bacillus cereus group</taxon>
    </lineage>
</organism>